<keyword evidence="3 7" id="KW-1133">Transmembrane helix</keyword>
<protein>
    <submittedName>
        <fullName evidence="9">Fatty acid hydroxylase</fullName>
    </submittedName>
</protein>
<dbReference type="OrthoDB" id="9770329at2"/>
<evidence type="ECO:0000256" key="7">
    <source>
        <dbReference type="SAM" id="Phobius"/>
    </source>
</evidence>
<evidence type="ECO:0000256" key="3">
    <source>
        <dbReference type="ARBA" id="ARBA00022989"/>
    </source>
</evidence>
<keyword evidence="2 7" id="KW-0812">Transmembrane</keyword>
<dbReference type="Proteomes" id="UP000244450">
    <property type="component" value="Unassembled WGS sequence"/>
</dbReference>
<gene>
    <name evidence="9" type="ORF">DCC81_20455</name>
</gene>
<dbReference type="RefSeq" id="WP_108688545.1">
    <property type="nucleotide sequence ID" value="NZ_QCYK01000003.1"/>
</dbReference>
<organism evidence="9 10">
    <name type="scientific">Chitinophaga parva</name>
    <dbReference type="NCBI Taxonomy" id="2169414"/>
    <lineage>
        <taxon>Bacteria</taxon>
        <taxon>Pseudomonadati</taxon>
        <taxon>Bacteroidota</taxon>
        <taxon>Chitinophagia</taxon>
        <taxon>Chitinophagales</taxon>
        <taxon>Chitinophagaceae</taxon>
        <taxon>Chitinophaga</taxon>
    </lineage>
</organism>
<evidence type="ECO:0000259" key="8">
    <source>
        <dbReference type="Pfam" id="PF04116"/>
    </source>
</evidence>
<dbReference type="PANTHER" id="PTHR21624">
    <property type="entry name" value="STEROL DESATURASE-RELATED PROTEIN"/>
    <property type="match status" value="1"/>
</dbReference>
<dbReference type="Pfam" id="PF04116">
    <property type="entry name" value="FA_hydroxylase"/>
    <property type="match status" value="1"/>
</dbReference>
<dbReference type="AlphaFoldDB" id="A0A2T7BCQ9"/>
<evidence type="ECO:0000256" key="4">
    <source>
        <dbReference type="ARBA" id="ARBA00023002"/>
    </source>
</evidence>
<accession>A0A2T7BCQ9</accession>
<evidence type="ECO:0000256" key="2">
    <source>
        <dbReference type="ARBA" id="ARBA00022692"/>
    </source>
</evidence>
<keyword evidence="4" id="KW-0560">Oxidoreductase</keyword>
<keyword evidence="10" id="KW-1185">Reference proteome</keyword>
<dbReference type="InterPro" id="IPR051689">
    <property type="entry name" value="Sterol_desaturase/TMEM195"/>
</dbReference>
<evidence type="ECO:0000313" key="9">
    <source>
        <dbReference type="EMBL" id="PUZ22800.1"/>
    </source>
</evidence>
<keyword evidence="5" id="KW-0443">Lipid metabolism</keyword>
<comment type="caution">
    <text evidence="9">The sequence shown here is derived from an EMBL/GenBank/DDBJ whole genome shotgun (WGS) entry which is preliminary data.</text>
</comment>
<dbReference type="PANTHER" id="PTHR21624:SF1">
    <property type="entry name" value="ALKYLGLYCEROL MONOOXYGENASE"/>
    <property type="match status" value="1"/>
</dbReference>
<dbReference type="GO" id="GO:0050479">
    <property type="term" value="F:glyceryl-ether monooxygenase activity"/>
    <property type="evidence" value="ECO:0007669"/>
    <property type="project" value="TreeGrafter"/>
</dbReference>
<reference evidence="9 10" key="1">
    <citation type="submission" date="2018-04" db="EMBL/GenBank/DDBJ databases">
        <title>Chitinophaga fuyangensis sp. nov., isolated from soil in a chemical factory.</title>
        <authorList>
            <person name="Chen K."/>
        </authorList>
    </citation>
    <scope>NUCLEOTIDE SEQUENCE [LARGE SCALE GENOMIC DNA]</scope>
    <source>
        <strain evidence="9 10">LY-1</strain>
    </source>
</reference>
<feature type="domain" description="Fatty acid hydroxylase" evidence="8">
    <location>
        <begin position="113"/>
        <end position="250"/>
    </location>
</feature>
<evidence type="ECO:0000256" key="1">
    <source>
        <dbReference type="ARBA" id="ARBA00004127"/>
    </source>
</evidence>
<evidence type="ECO:0000313" key="10">
    <source>
        <dbReference type="Proteomes" id="UP000244450"/>
    </source>
</evidence>
<proteinExistence type="predicted"/>
<dbReference type="GO" id="GO:0006643">
    <property type="term" value="P:membrane lipid metabolic process"/>
    <property type="evidence" value="ECO:0007669"/>
    <property type="project" value="TreeGrafter"/>
</dbReference>
<dbReference type="InterPro" id="IPR006694">
    <property type="entry name" value="Fatty_acid_hydroxylase"/>
</dbReference>
<dbReference type="GO" id="GO:0005506">
    <property type="term" value="F:iron ion binding"/>
    <property type="evidence" value="ECO:0007669"/>
    <property type="project" value="InterPro"/>
</dbReference>
<feature type="transmembrane region" description="Helical" evidence="7">
    <location>
        <begin position="31"/>
        <end position="52"/>
    </location>
</feature>
<keyword evidence="6 7" id="KW-0472">Membrane</keyword>
<dbReference type="GO" id="GO:0016020">
    <property type="term" value="C:membrane"/>
    <property type="evidence" value="ECO:0007669"/>
    <property type="project" value="GOC"/>
</dbReference>
<dbReference type="GO" id="GO:0008610">
    <property type="term" value="P:lipid biosynthetic process"/>
    <property type="evidence" value="ECO:0007669"/>
    <property type="project" value="InterPro"/>
</dbReference>
<feature type="transmembrane region" description="Helical" evidence="7">
    <location>
        <begin position="72"/>
        <end position="97"/>
    </location>
</feature>
<comment type="subcellular location">
    <subcellularLocation>
        <location evidence="1">Endomembrane system</location>
        <topology evidence="1">Multi-pass membrane protein</topology>
    </subcellularLocation>
</comment>
<dbReference type="GO" id="GO:0012505">
    <property type="term" value="C:endomembrane system"/>
    <property type="evidence" value="ECO:0007669"/>
    <property type="project" value="UniProtKB-SubCell"/>
</dbReference>
<name>A0A2T7BCQ9_9BACT</name>
<sequence>MEIMHNLYDELIGFMGLRSLLDMYQTGNYKALLTLNGILGAVSPVLPFLLVIEIIRAIVYKRFKIEDYRMPFFIFIINRVIGRFLSIAAVAFCIGVFEKYALFKTTFTWYWLIYGYIIWEFGHFLYHFWGHRVRLFWCLHATHHTPQSMNLSVSYAHFFLEGAYADCIRTTVCMLAGVNPPLLFFIMFIDGTWGGFIHAGENVVKDGRLGFLNRWILTPSHHRVHHAKNPLYMDTNFCNLLNIWDRVFGTFQHEVPNLPIEYGVSRDVNNRNFLDVYFGEFYYLALDVWKAPGLWNKVRYIFMPPGWSHTGAHKTAVVVRRAYLESLKQEQPIAAPQTTLYETAQQQTN</sequence>
<evidence type="ECO:0000256" key="5">
    <source>
        <dbReference type="ARBA" id="ARBA00023098"/>
    </source>
</evidence>
<feature type="transmembrane region" description="Helical" evidence="7">
    <location>
        <begin position="109"/>
        <end position="129"/>
    </location>
</feature>
<evidence type="ECO:0000256" key="6">
    <source>
        <dbReference type="ARBA" id="ARBA00023136"/>
    </source>
</evidence>
<dbReference type="EMBL" id="QCYK01000003">
    <property type="protein sequence ID" value="PUZ22800.1"/>
    <property type="molecule type" value="Genomic_DNA"/>
</dbReference>